<protein>
    <submittedName>
        <fullName evidence="1">Uncharacterized protein</fullName>
    </submittedName>
</protein>
<proteinExistence type="predicted"/>
<evidence type="ECO:0000313" key="1">
    <source>
        <dbReference type="EMBL" id="PNX67183.1"/>
    </source>
</evidence>
<reference evidence="1 2" key="1">
    <citation type="journal article" date="2014" name="Am. J. Bot.">
        <title>Genome assembly and annotation for red clover (Trifolium pratense; Fabaceae).</title>
        <authorList>
            <person name="Istvanek J."/>
            <person name="Jaros M."/>
            <person name="Krenek A."/>
            <person name="Repkova J."/>
        </authorList>
    </citation>
    <scope>NUCLEOTIDE SEQUENCE [LARGE SCALE GENOMIC DNA]</scope>
    <source>
        <strain evidence="2">cv. Tatra</strain>
        <tissue evidence="1">Young leaves</tissue>
    </source>
</reference>
<reference evidence="1 2" key="2">
    <citation type="journal article" date="2017" name="Front. Plant Sci.">
        <title>Gene Classification and Mining of Molecular Markers Useful in Red Clover (Trifolium pratense) Breeding.</title>
        <authorList>
            <person name="Istvanek J."/>
            <person name="Dluhosova J."/>
            <person name="Dluhos P."/>
            <person name="Patkova L."/>
            <person name="Nedelnik J."/>
            <person name="Repkova J."/>
        </authorList>
    </citation>
    <scope>NUCLEOTIDE SEQUENCE [LARGE SCALE GENOMIC DNA]</scope>
    <source>
        <strain evidence="2">cv. Tatra</strain>
        <tissue evidence="1">Young leaves</tissue>
    </source>
</reference>
<dbReference type="Proteomes" id="UP000236291">
    <property type="component" value="Unassembled WGS sequence"/>
</dbReference>
<accession>A0A2K3KLS1</accession>
<dbReference type="AlphaFoldDB" id="A0A2K3KLS1"/>
<sequence length="63" mass="7477">MEILKIYYGLVCGYPSLSNEEMKVEVLKKKKKMIRWKVVKVGNGHRSLLPLYNQKTRYVLFSK</sequence>
<feature type="non-terminal residue" evidence="1">
    <location>
        <position position="63"/>
    </location>
</feature>
<organism evidence="1 2">
    <name type="scientific">Trifolium pratense</name>
    <name type="common">Red clover</name>
    <dbReference type="NCBI Taxonomy" id="57577"/>
    <lineage>
        <taxon>Eukaryota</taxon>
        <taxon>Viridiplantae</taxon>
        <taxon>Streptophyta</taxon>
        <taxon>Embryophyta</taxon>
        <taxon>Tracheophyta</taxon>
        <taxon>Spermatophyta</taxon>
        <taxon>Magnoliopsida</taxon>
        <taxon>eudicotyledons</taxon>
        <taxon>Gunneridae</taxon>
        <taxon>Pentapetalae</taxon>
        <taxon>rosids</taxon>
        <taxon>fabids</taxon>
        <taxon>Fabales</taxon>
        <taxon>Fabaceae</taxon>
        <taxon>Papilionoideae</taxon>
        <taxon>50 kb inversion clade</taxon>
        <taxon>NPAAA clade</taxon>
        <taxon>Hologalegina</taxon>
        <taxon>IRL clade</taxon>
        <taxon>Trifolieae</taxon>
        <taxon>Trifolium</taxon>
    </lineage>
</organism>
<evidence type="ECO:0000313" key="2">
    <source>
        <dbReference type="Proteomes" id="UP000236291"/>
    </source>
</evidence>
<gene>
    <name evidence="1" type="ORF">L195_g055489</name>
</gene>
<name>A0A2K3KLS1_TRIPR</name>
<comment type="caution">
    <text evidence="1">The sequence shown here is derived from an EMBL/GenBank/DDBJ whole genome shotgun (WGS) entry which is preliminary data.</text>
</comment>
<dbReference type="EMBL" id="ASHM01101276">
    <property type="protein sequence ID" value="PNX67183.1"/>
    <property type="molecule type" value="Genomic_DNA"/>
</dbReference>